<dbReference type="Proteomes" id="UP001059844">
    <property type="component" value="Chromosome"/>
</dbReference>
<feature type="compositionally biased region" description="Basic and acidic residues" evidence="1">
    <location>
        <begin position="172"/>
        <end position="206"/>
    </location>
</feature>
<evidence type="ECO:0000313" key="4">
    <source>
        <dbReference type="Proteomes" id="UP001059844"/>
    </source>
</evidence>
<feature type="signal peptide" evidence="2">
    <location>
        <begin position="1"/>
        <end position="20"/>
    </location>
</feature>
<organism evidence="3 4">
    <name type="scientific">Flavobacterium cerinum</name>
    <dbReference type="NCBI Taxonomy" id="2502784"/>
    <lineage>
        <taxon>Bacteria</taxon>
        <taxon>Pseudomonadati</taxon>
        <taxon>Bacteroidota</taxon>
        <taxon>Flavobacteriia</taxon>
        <taxon>Flavobacteriales</taxon>
        <taxon>Flavobacteriaceae</taxon>
        <taxon>Flavobacterium</taxon>
    </lineage>
</organism>
<feature type="region of interest" description="Disordered" evidence="1">
    <location>
        <begin position="158"/>
        <end position="218"/>
    </location>
</feature>
<proteinExistence type="predicted"/>
<keyword evidence="4" id="KW-1185">Reference proteome</keyword>
<accession>A0ABY5IP93</accession>
<feature type="compositionally biased region" description="Gly residues" evidence="1">
    <location>
        <begin position="207"/>
        <end position="218"/>
    </location>
</feature>
<dbReference type="RefSeq" id="WP_256550330.1">
    <property type="nucleotide sequence ID" value="NZ_CP101751.1"/>
</dbReference>
<sequence length="218" mass="25689">MKAIKIVMLGILLSVSAMNAQVSVNVNIGTPPAWGPVGYTDVRYYYLPDIEMYYDINTAMFIYFSDGGWVRTAYLPRRYRHYDLYGAYKVCLHDYGPNPYLYYKSHRIKYYRGYRGPAQVTYYPRPRDVDYREVKVNHSNRDYEYRDRKEVRKYNDYRMDYRTADNQNNGKSFEKAEDRGNGRNYDRGNDRGNGRGYERGNDHGGRGNDNGNGRGGRR</sequence>
<protein>
    <recommendedName>
        <fullName evidence="5">DUF3300 domain-containing protein</fullName>
    </recommendedName>
</protein>
<evidence type="ECO:0000256" key="2">
    <source>
        <dbReference type="SAM" id="SignalP"/>
    </source>
</evidence>
<feature type="chain" id="PRO_5046093503" description="DUF3300 domain-containing protein" evidence="2">
    <location>
        <begin position="21"/>
        <end position="218"/>
    </location>
</feature>
<evidence type="ECO:0000313" key="3">
    <source>
        <dbReference type="EMBL" id="UUC44652.1"/>
    </source>
</evidence>
<dbReference type="EMBL" id="CP101751">
    <property type="protein sequence ID" value="UUC44652.1"/>
    <property type="molecule type" value="Genomic_DNA"/>
</dbReference>
<keyword evidence="2" id="KW-0732">Signal</keyword>
<name>A0ABY5IP93_9FLAO</name>
<gene>
    <name evidence="3" type="ORF">NOX80_13555</name>
</gene>
<evidence type="ECO:0008006" key="5">
    <source>
        <dbReference type="Google" id="ProtNLM"/>
    </source>
</evidence>
<reference evidence="3" key="1">
    <citation type="submission" date="2022-07" db="EMBL/GenBank/DDBJ databases">
        <title>Isolation, identification, and degradation of a PFOSA degrading strain from sewage treatment plant.</title>
        <authorList>
            <person name="Zhang L."/>
            <person name="Huo Y."/>
        </authorList>
    </citation>
    <scope>NUCLEOTIDE SEQUENCE</scope>
    <source>
        <strain evidence="3">C1</strain>
    </source>
</reference>
<evidence type="ECO:0000256" key="1">
    <source>
        <dbReference type="SAM" id="MobiDB-lite"/>
    </source>
</evidence>